<dbReference type="InterPro" id="IPR044574">
    <property type="entry name" value="ARIP4-like"/>
</dbReference>
<evidence type="ECO:0000256" key="6">
    <source>
        <dbReference type="ARBA" id="ARBA00022840"/>
    </source>
</evidence>
<dbReference type="Proteomes" id="UP000440578">
    <property type="component" value="Unassembled WGS sequence"/>
</dbReference>
<dbReference type="OrthoDB" id="448448at2759"/>
<dbReference type="EMBL" id="VIIS01000513">
    <property type="protein sequence ID" value="KAF0308118.1"/>
    <property type="molecule type" value="Genomic_DNA"/>
</dbReference>
<evidence type="ECO:0000256" key="8">
    <source>
        <dbReference type="ARBA" id="ARBA00023242"/>
    </source>
</evidence>
<gene>
    <name evidence="12" type="primary">ATRX_0</name>
    <name evidence="11" type="synonym">ATRX_1</name>
    <name evidence="11" type="ORF">FJT64_004054</name>
    <name evidence="12" type="ORF">FJT64_020660</name>
</gene>
<comment type="subcellular location">
    <subcellularLocation>
        <location evidence="1">Nucleus</location>
    </subcellularLocation>
</comment>
<keyword evidence="6" id="KW-0067">ATP-binding</keyword>
<keyword evidence="13" id="KW-1185">Reference proteome</keyword>
<dbReference type="GO" id="GO:0016887">
    <property type="term" value="F:ATP hydrolysis activity"/>
    <property type="evidence" value="ECO:0007669"/>
    <property type="project" value="InterPro"/>
</dbReference>
<sequence length="371" mass="41089">MLISTKAGGLGINLVGANRVVIFDASWNPTADSQAIFRVYRFGQVKPSYVYRFIAQGCMEEKIYDRQISKLSLSCRVVDEQQVERHFSQHDVEELYEFEPDRKRTTGLIVPKDDLVLMELVSEQTQWVSSVHGHDSLLQNVADEELNADEQRAAWEEYENDRRGIPNVGDIIPLVDGKAIDKATVIEMIKKDNPTATENEVLLMIPKAIQTLRAYYFKKQQAEQRAREEQYRQTLELQRQSMFSQHALHGGHQRPNIDHAAYAQLLKLMAAQRAPGQAPGAVRGAAPPPARGRPPAAAAAGSAGPGRQRTAHVPGPAHQQQLAAALQRSMGTGSMQLPQGLSVQRVPPAPTPAAPSSRPEVGAQFTYEMMI</sequence>
<dbReference type="Gene3D" id="3.40.50.300">
    <property type="entry name" value="P-loop containing nucleotide triphosphate hydrolases"/>
    <property type="match status" value="1"/>
</dbReference>
<dbReference type="EMBL" id="VIIS01001424">
    <property type="protein sequence ID" value="KAF0298586.1"/>
    <property type="molecule type" value="Genomic_DNA"/>
</dbReference>
<dbReference type="GO" id="GO:0005524">
    <property type="term" value="F:ATP binding"/>
    <property type="evidence" value="ECO:0007669"/>
    <property type="project" value="UniProtKB-KW"/>
</dbReference>
<comment type="similarity">
    <text evidence="2">Belongs to the SNF2/RAD54 helicase family.</text>
</comment>
<dbReference type="CDD" id="cd18793">
    <property type="entry name" value="SF2_C_SNF"/>
    <property type="match status" value="1"/>
</dbReference>
<dbReference type="AlphaFoldDB" id="A0A6A4X015"/>
<feature type="region of interest" description="Disordered" evidence="9">
    <location>
        <begin position="276"/>
        <end position="321"/>
    </location>
</feature>
<name>A0A6A4X015_AMPAM</name>
<keyword evidence="5" id="KW-0347">Helicase</keyword>
<dbReference type="InterPro" id="IPR001650">
    <property type="entry name" value="Helicase_C-like"/>
</dbReference>
<dbReference type="PANTHER" id="PTHR45797:SF3">
    <property type="entry name" value="TRANSCRIPTIONAL REGULATOR ATRX HOMOLOG"/>
    <property type="match status" value="1"/>
</dbReference>
<evidence type="ECO:0000256" key="9">
    <source>
        <dbReference type="SAM" id="MobiDB-lite"/>
    </source>
</evidence>
<dbReference type="GO" id="GO:0005634">
    <property type="term" value="C:nucleus"/>
    <property type="evidence" value="ECO:0007669"/>
    <property type="project" value="UniProtKB-SubCell"/>
</dbReference>
<feature type="compositionally biased region" description="Low complexity" evidence="9">
    <location>
        <begin position="293"/>
        <end position="308"/>
    </location>
</feature>
<keyword evidence="7" id="KW-0238">DNA-binding</keyword>
<feature type="domain" description="Helicase C-terminal" evidence="10">
    <location>
        <begin position="1"/>
        <end position="93"/>
    </location>
</feature>
<evidence type="ECO:0000259" key="10">
    <source>
        <dbReference type="PROSITE" id="PS51194"/>
    </source>
</evidence>
<protein>
    <submittedName>
        <fullName evidence="12">Transcriptional regulator ATRX</fullName>
    </submittedName>
</protein>
<keyword evidence="3" id="KW-0547">Nucleotide-binding</keyword>
<evidence type="ECO:0000256" key="3">
    <source>
        <dbReference type="ARBA" id="ARBA00022741"/>
    </source>
</evidence>
<dbReference type="PROSITE" id="PS51194">
    <property type="entry name" value="HELICASE_CTER"/>
    <property type="match status" value="1"/>
</dbReference>
<feature type="compositionally biased region" description="Low complexity" evidence="9">
    <location>
        <begin position="276"/>
        <end position="285"/>
    </location>
</feature>
<keyword evidence="8" id="KW-0539">Nucleus</keyword>
<evidence type="ECO:0000256" key="1">
    <source>
        <dbReference type="ARBA" id="ARBA00004123"/>
    </source>
</evidence>
<evidence type="ECO:0000313" key="13">
    <source>
        <dbReference type="Proteomes" id="UP000440578"/>
    </source>
</evidence>
<dbReference type="GO" id="GO:0004386">
    <property type="term" value="F:helicase activity"/>
    <property type="evidence" value="ECO:0007669"/>
    <property type="project" value="UniProtKB-KW"/>
</dbReference>
<dbReference type="Gene3D" id="1.20.120.850">
    <property type="entry name" value="SWI2/SNF2 ATPases, N-terminal domain"/>
    <property type="match status" value="1"/>
</dbReference>
<dbReference type="InterPro" id="IPR027417">
    <property type="entry name" value="P-loop_NTPase"/>
</dbReference>
<dbReference type="Pfam" id="PF00271">
    <property type="entry name" value="Helicase_C"/>
    <property type="match status" value="1"/>
</dbReference>
<evidence type="ECO:0000256" key="7">
    <source>
        <dbReference type="ARBA" id="ARBA00023125"/>
    </source>
</evidence>
<evidence type="ECO:0000256" key="2">
    <source>
        <dbReference type="ARBA" id="ARBA00007025"/>
    </source>
</evidence>
<accession>A0A6A4X015</accession>
<dbReference type="GO" id="GO:0003677">
    <property type="term" value="F:DNA binding"/>
    <property type="evidence" value="ECO:0007669"/>
    <property type="project" value="UniProtKB-KW"/>
</dbReference>
<feature type="compositionally biased region" description="Polar residues" evidence="9">
    <location>
        <begin position="333"/>
        <end position="342"/>
    </location>
</feature>
<evidence type="ECO:0000313" key="11">
    <source>
        <dbReference type="EMBL" id="KAF0298586.1"/>
    </source>
</evidence>
<organism evidence="12 13">
    <name type="scientific">Amphibalanus amphitrite</name>
    <name type="common">Striped barnacle</name>
    <name type="synonym">Balanus amphitrite</name>
    <dbReference type="NCBI Taxonomy" id="1232801"/>
    <lineage>
        <taxon>Eukaryota</taxon>
        <taxon>Metazoa</taxon>
        <taxon>Ecdysozoa</taxon>
        <taxon>Arthropoda</taxon>
        <taxon>Crustacea</taxon>
        <taxon>Multicrustacea</taxon>
        <taxon>Cirripedia</taxon>
        <taxon>Thoracica</taxon>
        <taxon>Thoracicalcarea</taxon>
        <taxon>Balanomorpha</taxon>
        <taxon>Balanoidea</taxon>
        <taxon>Balanidae</taxon>
        <taxon>Amphibalaninae</taxon>
        <taxon>Amphibalanus</taxon>
    </lineage>
</organism>
<reference evidence="12 13" key="1">
    <citation type="submission" date="2019-07" db="EMBL/GenBank/DDBJ databases">
        <title>Draft genome assembly of a fouling barnacle, Amphibalanus amphitrite (Darwin, 1854): The first reference genome for Thecostraca.</title>
        <authorList>
            <person name="Kim W."/>
        </authorList>
    </citation>
    <scope>NUCLEOTIDE SEQUENCE [LARGE SCALE GENOMIC DNA]</scope>
    <source>
        <strain evidence="12">SNU_AA5</strain>
        <tissue evidence="12">Soma without cirri and trophi</tissue>
    </source>
</reference>
<evidence type="ECO:0000313" key="12">
    <source>
        <dbReference type="EMBL" id="KAF0308118.1"/>
    </source>
</evidence>
<evidence type="ECO:0000256" key="5">
    <source>
        <dbReference type="ARBA" id="ARBA00022806"/>
    </source>
</evidence>
<evidence type="ECO:0000256" key="4">
    <source>
        <dbReference type="ARBA" id="ARBA00022801"/>
    </source>
</evidence>
<dbReference type="PANTHER" id="PTHR45797">
    <property type="entry name" value="RAD54-LIKE"/>
    <property type="match status" value="1"/>
</dbReference>
<proteinExistence type="inferred from homology"/>
<feature type="region of interest" description="Disordered" evidence="9">
    <location>
        <begin position="333"/>
        <end position="361"/>
    </location>
</feature>
<dbReference type="SUPFAM" id="SSF52540">
    <property type="entry name" value="P-loop containing nucleoside triphosphate hydrolases"/>
    <property type="match status" value="1"/>
</dbReference>
<keyword evidence="4" id="KW-0378">Hydrolase</keyword>
<comment type="caution">
    <text evidence="12">The sequence shown here is derived from an EMBL/GenBank/DDBJ whole genome shotgun (WGS) entry which is preliminary data.</text>
</comment>
<dbReference type="InterPro" id="IPR049730">
    <property type="entry name" value="SNF2/RAD54-like_C"/>
</dbReference>